<reference evidence="1 2" key="1">
    <citation type="journal article" date="2021" name="Elife">
        <title>Chloroplast acquisition without the gene transfer in kleptoplastic sea slugs, Plakobranchus ocellatus.</title>
        <authorList>
            <person name="Maeda T."/>
            <person name="Takahashi S."/>
            <person name="Yoshida T."/>
            <person name="Shimamura S."/>
            <person name="Takaki Y."/>
            <person name="Nagai Y."/>
            <person name="Toyoda A."/>
            <person name="Suzuki Y."/>
            <person name="Arimoto A."/>
            <person name="Ishii H."/>
            <person name="Satoh N."/>
            <person name="Nishiyama T."/>
            <person name="Hasebe M."/>
            <person name="Maruyama T."/>
            <person name="Minagawa J."/>
            <person name="Obokata J."/>
            <person name="Shigenobu S."/>
        </authorList>
    </citation>
    <scope>NUCLEOTIDE SEQUENCE [LARGE SCALE GENOMIC DNA]</scope>
</reference>
<gene>
    <name evidence="1" type="ORF">PoB_004139100</name>
</gene>
<comment type="caution">
    <text evidence="1">The sequence shown here is derived from an EMBL/GenBank/DDBJ whole genome shotgun (WGS) entry which is preliminary data.</text>
</comment>
<evidence type="ECO:0000313" key="1">
    <source>
        <dbReference type="EMBL" id="GFO14886.1"/>
    </source>
</evidence>
<name>A0AAV4B2Z6_9GAST</name>
<dbReference type="Proteomes" id="UP000735302">
    <property type="component" value="Unassembled WGS sequence"/>
</dbReference>
<accession>A0AAV4B2Z6</accession>
<keyword evidence="2" id="KW-1185">Reference proteome</keyword>
<dbReference type="AlphaFoldDB" id="A0AAV4B2Z6"/>
<proteinExistence type="predicted"/>
<evidence type="ECO:0000313" key="2">
    <source>
        <dbReference type="Proteomes" id="UP000735302"/>
    </source>
</evidence>
<dbReference type="EMBL" id="BLXT01004580">
    <property type="protein sequence ID" value="GFO14886.1"/>
    <property type="molecule type" value="Genomic_DNA"/>
</dbReference>
<protein>
    <submittedName>
        <fullName evidence="1">PiggyBac transposable element-derived protein 4</fullName>
    </submittedName>
</protein>
<sequence>MLQWTISSLTQIELTSSSRRKTTIVGSVRRNKRFLPNELQAKKKLKLNDSLFGFSDNKCILSYQGHKNKNVILLSIMHIQPVILPRKKGSQRLSCTIIPPKERLTRWTRCA</sequence>
<organism evidence="1 2">
    <name type="scientific">Plakobranchus ocellatus</name>
    <dbReference type="NCBI Taxonomy" id="259542"/>
    <lineage>
        <taxon>Eukaryota</taxon>
        <taxon>Metazoa</taxon>
        <taxon>Spiralia</taxon>
        <taxon>Lophotrochozoa</taxon>
        <taxon>Mollusca</taxon>
        <taxon>Gastropoda</taxon>
        <taxon>Heterobranchia</taxon>
        <taxon>Euthyneura</taxon>
        <taxon>Panpulmonata</taxon>
        <taxon>Sacoglossa</taxon>
        <taxon>Placobranchoidea</taxon>
        <taxon>Plakobranchidae</taxon>
        <taxon>Plakobranchus</taxon>
    </lineage>
</organism>